<evidence type="ECO:0000313" key="2">
    <source>
        <dbReference type="Proteomes" id="UP000227088"/>
    </source>
</evidence>
<sequence length="152" mass="17791">MSSYDQESIVYGVIRDIPAGGELEAYRRRRTNWAAIQELPSSLDEDWPFLSREMFSMPGPDVYSGTYHTQLIHFAASYNSIEYEWERWISRFEAMLRSMYWSSATVHLETELSGKHTFSWESTGAGHNPSDSELKMVCEWERESTFNQRPRS</sequence>
<accession>A0A1Y5HS04</accession>
<dbReference type="Proteomes" id="UP000227088">
    <property type="component" value="Unassembled WGS sequence"/>
</dbReference>
<reference evidence="2" key="1">
    <citation type="journal article" date="2017" name="Proc. Natl. Acad. Sci. U.S.A.">
        <title>Simulation of Deepwater Horizon oil plume reveals substrate specialization within a complex community of hydrocarbon degraders.</title>
        <authorList>
            <person name="Hu P."/>
            <person name="Dubinsky E.A."/>
            <person name="Probst A.J."/>
            <person name="Wang J."/>
            <person name="Sieber C.M.K."/>
            <person name="Tom L.M."/>
            <person name="Gardinali P."/>
            <person name="Banfield J.F."/>
            <person name="Atlas R.M."/>
            <person name="Andersen G.L."/>
        </authorList>
    </citation>
    <scope>NUCLEOTIDE SEQUENCE [LARGE SCALE GENOMIC DNA]</scope>
</reference>
<dbReference type="EMBL" id="MABE01000438">
    <property type="protein sequence ID" value="OUS40091.1"/>
    <property type="molecule type" value="Genomic_DNA"/>
</dbReference>
<name>A0A1Y5HS04_OLEAN</name>
<proteinExistence type="predicted"/>
<dbReference type="AlphaFoldDB" id="A0A1Y5HS04"/>
<evidence type="ECO:0000313" key="1">
    <source>
        <dbReference type="EMBL" id="OUS40091.1"/>
    </source>
</evidence>
<gene>
    <name evidence="1" type="ORF">A9R00_07755</name>
</gene>
<comment type="caution">
    <text evidence="1">The sequence shown here is derived from an EMBL/GenBank/DDBJ whole genome shotgun (WGS) entry which is preliminary data.</text>
</comment>
<organism evidence="1 2">
    <name type="scientific">Oleispira antarctica</name>
    <dbReference type="NCBI Taxonomy" id="188908"/>
    <lineage>
        <taxon>Bacteria</taxon>
        <taxon>Pseudomonadati</taxon>
        <taxon>Pseudomonadota</taxon>
        <taxon>Gammaproteobacteria</taxon>
        <taxon>Oceanospirillales</taxon>
        <taxon>Oceanospirillaceae</taxon>
        <taxon>Oleispira</taxon>
    </lineage>
</organism>
<protein>
    <submittedName>
        <fullName evidence="1">Uncharacterized protein</fullName>
    </submittedName>
</protein>